<feature type="binding site" evidence="2">
    <location>
        <position position="102"/>
    </location>
    <ligand>
        <name>Fe cation</name>
        <dbReference type="ChEBI" id="CHEBI:24875"/>
    </ligand>
</feature>
<keyword evidence="7" id="KW-1185">Reference proteome</keyword>
<keyword evidence="2" id="KW-0479">Metal-binding</keyword>
<dbReference type="InterPro" id="IPR003829">
    <property type="entry name" value="Pirin_N_dom"/>
</dbReference>
<dbReference type="PANTHER" id="PTHR43212:SF3">
    <property type="entry name" value="QUERCETIN 2,3-DIOXYGENASE"/>
    <property type="match status" value="1"/>
</dbReference>
<dbReference type="EMBL" id="NOXV01000241">
    <property type="protein sequence ID" value="OYQ38029.1"/>
    <property type="molecule type" value="Genomic_DNA"/>
</dbReference>
<evidence type="ECO:0000256" key="3">
    <source>
        <dbReference type="RuleBase" id="RU003457"/>
    </source>
</evidence>
<dbReference type="PIRSF" id="PIRSF006232">
    <property type="entry name" value="Pirin"/>
    <property type="match status" value="1"/>
</dbReference>
<accession>A0A255Z9B6</accession>
<feature type="binding site" evidence="2">
    <location>
        <position position="104"/>
    </location>
    <ligand>
        <name>Fe cation</name>
        <dbReference type="ChEBI" id="CHEBI:24875"/>
    </ligand>
</feature>
<dbReference type="Proteomes" id="UP000216605">
    <property type="component" value="Unassembled WGS sequence"/>
</dbReference>
<evidence type="ECO:0000259" key="4">
    <source>
        <dbReference type="Pfam" id="PF02678"/>
    </source>
</evidence>
<dbReference type="GO" id="GO:0046872">
    <property type="term" value="F:metal ion binding"/>
    <property type="evidence" value="ECO:0007669"/>
    <property type="project" value="UniProtKB-KW"/>
</dbReference>
<evidence type="ECO:0000313" key="6">
    <source>
        <dbReference type="EMBL" id="OYQ38029.1"/>
    </source>
</evidence>
<gene>
    <name evidence="6" type="ORF">CHU92_06930</name>
</gene>
<feature type="binding site" evidence="2">
    <location>
        <position position="58"/>
    </location>
    <ligand>
        <name>Fe cation</name>
        <dbReference type="ChEBI" id="CHEBI:24875"/>
    </ligand>
</feature>
<evidence type="ECO:0000313" key="7">
    <source>
        <dbReference type="Proteomes" id="UP000216605"/>
    </source>
</evidence>
<protein>
    <recommendedName>
        <fullName evidence="8">Pirin family protein</fullName>
    </recommendedName>
</protein>
<dbReference type="InterPro" id="IPR041602">
    <property type="entry name" value="Quercetinase_C"/>
</dbReference>
<dbReference type="SUPFAM" id="SSF51182">
    <property type="entry name" value="RmlC-like cupins"/>
    <property type="match status" value="1"/>
</dbReference>
<dbReference type="Pfam" id="PF02678">
    <property type="entry name" value="Pirin"/>
    <property type="match status" value="1"/>
</dbReference>
<dbReference type="InterPro" id="IPR014710">
    <property type="entry name" value="RmlC-like_jellyroll"/>
</dbReference>
<dbReference type="AlphaFoldDB" id="A0A255Z9B6"/>
<dbReference type="Pfam" id="PF17954">
    <property type="entry name" value="Pirin_C_2"/>
    <property type="match status" value="1"/>
</dbReference>
<sequence>MKARIFPESERGKADHGWLRANFSFSFGNYYNPEMVQFGMLRVLNDDTIAPGMGFGTHPHENMEIITIPLEGGLTHRDSMGNEATVRFGEVQVMSAGTGIYHSEMNSSRTEYAKTLQLWIFPEEDNVAPRYGQKGFDLEAGRNSFVTVVTPRDKNDGNALWIHQQAFLHLGVFDEGQAVTYNVKIPENGLYIFLIEGQLDIEGETINTRDAYGIIEFEAVEIKVKAPSKILTIEVPMKYNDSYGN</sequence>
<evidence type="ECO:0000256" key="2">
    <source>
        <dbReference type="PIRSR" id="PIRSR006232-1"/>
    </source>
</evidence>
<dbReference type="InterPro" id="IPR011051">
    <property type="entry name" value="RmlC_Cupin_sf"/>
</dbReference>
<evidence type="ECO:0000256" key="1">
    <source>
        <dbReference type="ARBA" id="ARBA00008416"/>
    </source>
</evidence>
<dbReference type="OrthoDB" id="321327at2"/>
<dbReference type="RefSeq" id="WP_094413959.1">
    <property type="nucleotide sequence ID" value="NZ_NOXV01000241.1"/>
</dbReference>
<organism evidence="6 7">
    <name type="scientific">Flavobacterium cyanobacteriorum</name>
    <dbReference type="NCBI Taxonomy" id="2022802"/>
    <lineage>
        <taxon>Bacteria</taxon>
        <taxon>Pseudomonadati</taxon>
        <taxon>Bacteroidota</taxon>
        <taxon>Flavobacteriia</taxon>
        <taxon>Flavobacteriales</taxon>
        <taxon>Flavobacteriaceae</taxon>
        <taxon>Flavobacterium</taxon>
    </lineage>
</organism>
<evidence type="ECO:0008006" key="8">
    <source>
        <dbReference type="Google" id="ProtNLM"/>
    </source>
</evidence>
<dbReference type="CDD" id="cd02910">
    <property type="entry name" value="cupin_Yhhw_N"/>
    <property type="match status" value="1"/>
</dbReference>
<keyword evidence="2" id="KW-0408">Iron</keyword>
<dbReference type="PANTHER" id="PTHR43212">
    <property type="entry name" value="QUERCETIN 2,3-DIOXYGENASE"/>
    <property type="match status" value="1"/>
</dbReference>
<feature type="domain" description="Quercetin 2,3-dioxygenase C-terminal cupin" evidence="5">
    <location>
        <begin position="155"/>
        <end position="235"/>
    </location>
</feature>
<evidence type="ECO:0000259" key="5">
    <source>
        <dbReference type="Pfam" id="PF17954"/>
    </source>
</evidence>
<feature type="domain" description="Pirin N-terminal" evidence="4">
    <location>
        <begin position="13"/>
        <end position="120"/>
    </location>
</feature>
<proteinExistence type="inferred from homology"/>
<reference evidence="6 7" key="1">
    <citation type="submission" date="2017-07" db="EMBL/GenBank/DDBJ databases">
        <title>Flavobacterium cyanobacteriorum sp. nov., isolated from cyanobacterial aggregates in a eutrophic lake.</title>
        <authorList>
            <person name="Cai H."/>
        </authorList>
    </citation>
    <scope>NUCLEOTIDE SEQUENCE [LARGE SCALE GENOMIC DNA]</scope>
    <source>
        <strain evidence="6 7">TH021</strain>
    </source>
</reference>
<dbReference type="Gene3D" id="2.60.120.10">
    <property type="entry name" value="Jelly Rolls"/>
    <property type="match status" value="2"/>
</dbReference>
<comment type="caution">
    <text evidence="6">The sequence shown here is derived from an EMBL/GenBank/DDBJ whole genome shotgun (WGS) entry which is preliminary data.</text>
</comment>
<comment type="similarity">
    <text evidence="1 3">Belongs to the pirin family.</text>
</comment>
<name>A0A255Z9B6_9FLAO</name>
<dbReference type="InterPro" id="IPR012093">
    <property type="entry name" value="Pirin"/>
</dbReference>
<comment type="cofactor">
    <cofactor evidence="2">
        <name>Fe cation</name>
        <dbReference type="ChEBI" id="CHEBI:24875"/>
    </cofactor>
    <text evidence="2">Binds 1 Fe cation per subunit.</text>
</comment>
<feature type="binding site" evidence="2">
    <location>
        <position position="60"/>
    </location>
    <ligand>
        <name>Fe cation</name>
        <dbReference type="ChEBI" id="CHEBI:24875"/>
    </ligand>
</feature>